<sequence length="159" mass="16415">MSEPTTTAAGSVAGYKLALLTLPVVASLIAFWLGLRYVPLRADAPHNDLVNRVTACLVSSFVVGTAALVALVHHYPEAFTAAEALASHALLPPVAGFFLVSGCVFVVCSIPGPWIVAAVFTWLERRKGRDIAELASDAVSDARGALAGTATNAAKGTGQ</sequence>
<keyword evidence="1" id="KW-1133">Transmembrane helix</keyword>
<dbReference type="AlphaFoldDB" id="A0A370FB68"/>
<comment type="caution">
    <text evidence="2">The sequence shown here is derived from an EMBL/GenBank/DDBJ whole genome shotgun (WGS) entry which is preliminary data.</text>
</comment>
<evidence type="ECO:0000256" key="1">
    <source>
        <dbReference type="SAM" id="Phobius"/>
    </source>
</evidence>
<dbReference type="Proteomes" id="UP000255265">
    <property type="component" value="Unassembled WGS sequence"/>
</dbReference>
<evidence type="ECO:0000313" key="2">
    <source>
        <dbReference type="EMBL" id="RDI20741.1"/>
    </source>
</evidence>
<accession>A0A370FB68</accession>
<name>A0A370FB68_9BURK</name>
<proteinExistence type="predicted"/>
<evidence type="ECO:0000313" key="3">
    <source>
        <dbReference type="Proteomes" id="UP000255265"/>
    </source>
</evidence>
<keyword evidence="1" id="KW-0812">Transmembrane</keyword>
<keyword evidence="1" id="KW-0472">Membrane</keyword>
<feature type="transmembrane region" description="Helical" evidence="1">
    <location>
        <begin position="12"/>
        <end position="35"/>
    </location>
</feature>
<organism evidence="2 3">
    <name type="scientific">Pseudacidovorax intermedius</name>
    <dbReference type="NCBI Taxonomy" id="433924"/>
    <lineage>
        <taxon>Bacteria</taxon>
        <taxon>Pseudomonadati</taxon>
        <taxon>Pseudomonadota</taxon>
        <taxon>Betaproteobacteria</taxon>
        <taxon>Burkholderiales</taxon>
        <taxon>Comamonadaceae</taxon>
        <taxon>Pseudacidovorax</taxon>
    </lineage>
</organism>
<reference evidence="2 3" key="1">
    <citation type="submission" date="2018-07" db="EMBL/GenBank/DDBJ databases">
        <title>Genomic Encyclopedia of Type Strains, Phase IV (KMG-IV): sequencing the most valuable type-strain genomes for metagenomic binning, comparative biology and taxonomic classification.</title>
        <authorList>
            <person name="Goeker M."/>
        </authorList>
    </citation>
    <scope>NUCLEOTIDE SEQUENCE [LARGE SCALE GENOMIC DNA]</scope>
    <source>
        <strain evidence="2 3">DSM 21352</strain>
    </source>
</reference>
<feature type="transmembrane region" description="Helical" evidence="1">
    <location>
        <begin position="55"/>
        <end position="75"/>
    </location>
</feature>
<feature type="transmembrane region" description="Helical" evidence="1">
    <location>
        <begin position="95"/>
        <end position="123"/>
    </location>
</feature>
<keyword evidence="3" id="KW-1185">Reference proteome</keyword>
<dbReference type="EMBL" id="QQAV01000010">
    <property type="protein sequence ID" value="RDI20741.1"/>
    <property type="molecule type" value="Genomic_DNA"/>
</dbReference>
<gene>
    <name evidence="2" type="ORF">DFR41_110149</name>
</gene>
<dbReference type="RefSeq" id="WP_211322638.1">
    <property type="nucleotide sequence ID" value="NZ_QQAV01000010.1"/>
</dbReference>
<protein>
    <submittedName>
        <fullName evidence="2">Uncharacterized protein</fullName>
    </submittedName>
</protein>